<evidence type="ECO:0000256" key="1">
    <source>
        <dbReference type="SAM" id="Coils"/>
    </source>
</evidence>
<geneLocation type="plasmid" evidence="3">
    <name>pRGRH0135</name>
</geneLocation>
<name>A0A0H5PWA1_9ZZZZ</name>
<keyword evidence="1" id="KW-0175">Coiled coil</keyword>
<reference evidence="3" key="2">
    <citation type="submission" date="2015-07" db="EMBL/GenBank/DDBJ databases">
        <title>Plasmids, circular viruses and viroids from rat gut.</title>
        <authorList>
            <person name="Jorgensen T.J."/>
            <person name="Hansen M.A."/>
            <person name="Xu Z."/>
            <person name="Tabak M.A."/>
            <person name="Sorensen S.J."/>
            <person name="Hansen L.H."/>
        </authorList>
    </citation>
    <scope>NUCLEOTIDE SEQUENCE</scope>
    <source>
        <plasmid evidence="3">pRGRH0135</plasmid>
    </source>
</reference>
<keyword evidence="3" id="KW-0614">Plasmid</keyword>
<protein>
    <submittedName>
        <fullName evidence="3">Uncharacterized protein</fullName>
    </submittedName>
</protein>
<feature type="region of interest" description="Disordered" evidence="2">
    <location>
        <begin position="160"/>
        <end position="183"/>
    </location>
</feature>
<proteinExistence type="predicted"/>
<sequence>MPEGLLTLSSVERLTKVTRLTLRRRCEKGIISAKNDSGRTLIPVSEVLRLWPNVSGEALEKELTGYHGKNDNQTSEHQVITTRSDNQENELTSIIEQQKQTILNQQEIIQLLKNQIDQLSNDKAMLVRQIEALREDYRAFTRLIPQTSSVKVRKVVTASSAPARDSKGRFIPRGAASLFEPES</sequence>
<accession>A0A0H5PWA1</accession>
<feature type="coiled-coil region" evidence="1">
    <location>
        <begin position="95"/>
        <end position="136"/>
    </location>
</feature>
<organism evidence="3">
    <name type="scientific">uncultured prokaryote</name>
    <dbReference type="NCBI Taxonomy" id="198431"/>
    <lineage>
        <taxon>unclassified sequences</taxon>
        <taxon>environmental samples</taxon>
    </lineage>
</organism>
<dbReference type="EMBL" id="LN852825">
    <property type="protein sequence ID" value="CRY94031.1"/>
    <property type="molecule type" value="Genomic_DNA"/>
</dbReference>
<dbReference type="AlphaFoldDB" id="A0A0H5PWA1"/>
<evidence type="ECO:0000256" key="2">
    <source>
        <dbReference type="SAM" id="MobiDB-lite"/>
    </source>
</evidence>
<reference evidence="3" key="1">
    <citation type="submission" date="2015-06" db="EMBL/GenBank/DDBJ databases">
        <authorList>
            <person name="Joergensen T."/>
        </authorList>
    </citation>
    <scope>NUCLEOTIDE SEQUENCE</scope>
    <source>
        <plasmid evidence="3">pRGRH0135</plasmid>
    </source>
</reference>
<evidence type="ECO:0000313" key="3">
    <source>
        <dbReference type="EMBL" id="CRY94031.1"/>
    </source>
</evidence>